<proteinExistence type="predicted"/>
<feature type="transmembrane region" description="Helical" evidence="1">
    <location>
        <begin position="156"/>
        <end position="175"/>
    </location>
</feature>
<feature type="transmembrane region" description="Helical" evidence="1">
    <location>
        <begin position="123"/>
        <end position="144"/>
    </location>
</feature>
<dbReference type="InterPro" id="IPR038731">
    <property type="entry name" value="RgtA/B/C-like"/>
</dbReference>
<feature type="transmembrane region" description="Helical" evidence="1">
    <location>
        <begin position="310"/>
        <end position="327"/>
    </location>
</feature>
<evidence type="ECO:0000313" key="4">
    <source>
        <dbReference type="Proteomes" id="UP000650524"/>
    </source>
</evidence>
<organism evidence="3 4">
    <name type="scientific">Candidatus Desulfacyla euxinica</name>
    <dbReference type="NCBI Taxonomy" id="2841693"/>
    <lineage>
        <taxon>Bacteria</taxon>
        <taxon>Deltaproteobacteria</taxon>
        <taxon>Candidatus Desulfacyla</taxon>
    </lineage>
</organism>
<gene>
    <name evidence="3" type="ORF">H8E19_02585</name>
</gene>
<feature type="transmembrane region" description="Helical" evidence="1">
    <location>
        <begin position="181"/>
        <end position="200"/>
    </location>
</feature>
<sequence length="443" mass="51150">MTLRRLINPRYLFTVLAVLAVLSLIVKLSAGYWGITGDGLSYYAHLRSLMLDHDLHYENELKFFNKFRYELPSFDIRTSTDHVPNKYPIGPGLLWVPFFGFGHFSTHLANLFGIPLPLDGYSVLYQFFICLGSIFYGFLGLFFLYKINRIFFESNIAAISVTTIFLSTNLLNYYISEQAMPHILSMFSVALFAYLCLRDYGAKTTQSYIYLGLSAGLMIMVRYQNALFMILPLFEIIFISFGRDGTFNDILISVRKGVLFILVLALALMPQFIVWKVLYGKFLVYTYPGEGFNFLTPKLIETLFSSRHGLISWTPIILLSLGGYLLYFRETRSIYWALLTCFLLQWYINSSWHCWWFGNSFGGRAFINCTFIFTIGLSALIKRFYNKKIYLSVVFTVLIMWNFLFTAQYIVGLVPQGDHVSWKAVAKNNCKLIETFVARLRGV</sequence>
<keyword evidence="1" id="KW-0472">Membrane</keyword>
<dbReference type="AlphaFoldDB" id="A0A8J6MX06"/>
<protein>
    <submittedName>
        <fullName evidence="3">Glycosyltransferase family 39 protein</fullName>
    </submittedName>
</protein>
<feature type="transmembrane region" description="Helical" evidence="1">
    <location>
        <begin position="12"/>
        <end position="35"/>
    </location>
</feature>
<feature type="domain" description="Glycosyltransferase RgtA/B/C/D-like" evidence="2">
    <location>
        <begin position="127"/>
        <end position="265"/>
    </location>
</feature>
<comment type="caution">
    <text evidence="3">The sequence shown here is derived from an EMBL/GenBank/DDBJ whole genome shotgun (WGS) entry which is preliminary data.</text>
</comment>
<accession>A0A8J6MX06</accession>
<keyword evidence="1" id="KW-0812">Transmembrane</keyword>
<keyword evidence="1" id="KW-1133">Transmembrane helix</keyword>
<evidence type="ECO:0000313" key="3">
    <source>
        <dbReference type="EMBL" id="MBC8176265.1"/>
    </source>
</evidence>
<reference evidence="3 4" key="1">
    <citation type="submission" date="2020-08" db="EMBL/GenBank/DDBJ databases">
        <title>Bridging the membrane lipid divide: bacteria of the FCB group superphylum have the potential to synthesize archaeal ether lipids.</title>
        <authorList>
            <person name="Villanueva L."/>
            <person name="Von Meijenfeldt F.A.B."/>
            <person name="Westbye A.B."/>
            <person name="Yadav S."/>
            <person name="Hopmans E.C."/>
            <person name="Dutilh B.E."/>
            <person name="Sinninghe Damste J.S."/>
        </authorList>
    </citation>
    <scope>NUCLEOTIDE SEQUENCE [LARGE SCALE GENOMIC DNA]</scope>
    <source>
        <strain evidence="3">NIOZ-UU27</strain>
    </source>
</reference>
<dbReference type="Pfam" id="PF13231">
    <property type="entry name" value="PMT_2"/>
    <property type="match status" value="1"/>
</dbReference>
<dbReference type="Proteomes" id="UP000650524">
    <property type="component" value="Unassembled WGS sequence"/>
</dbReference>
<dbReference type="EMBL" id="JACNJD010000121">
    <property type="protein sequence ID" value="MBC8176265.1"/>
    <property type="molecule type" value="Genomic_DNA"/>
</dbReference>
<name>A0A8J6MX06_9DELT</name>
<evidence type="ECO:0000256" key="1">
    <source>
        <dbReference type="SAM" id="Phobius"/>
    </source>
</evidence>
<feature type="transmembrane region" description="Helical" evidence="1">
    <location>
        <begin position="389"/>
        <end position="411"/>
    </location>
</feature>
<feature type="transmembrane region" description="Helical" evidence="1">
    <location>
        <begin position="334"/>
        <end position="353"/>
    </location>
</feature>
<feature type="transmembrane region" description="Helical" evidence="1">
    <location>
        <begin position="365"/>
        <end position="382"/>
    </location>
</feature>
<evidence type="ECO:0000259" key="2">
    <source>
        <dbReference type="Pfam" id="PF13231"/>
    </source>
</evidence>
<feature type="transmembrane region" description="Helical" evidence="1">
    <location>
        <begin position="258"/>
        <end position="278"/>
    </location>
</feature>